<dbReference type="RefSeq" id="WP_181715916.1">
    <property type="nucleotide sequence ID" value="NZ_AP024403.1"/>
</dbReference>
<evidence type="ECO:0000313" key="1">
    <source>
        <dbReference type="EMBL" id="GJA39607.1"/>
    </source>
</evidence>
<dbReference type="EMBL" id="MN629346">
    <property type="protein sequence ID" value="QJR99793.1"/>
    <property type="molecule type" value="Genomic_DNA"/>
</dbReference>
<organism evidence="2">
    <name type="scientific">Aeromonas caviae</name>
    <name type="common">Aeromonas punctata</name>
    <dbReference type="NCBI Taxonomy" id="648"/>
    <lineage>
        <taxon>Bacteria</taxon>
        <taxon>Pseudomonadati</taxon>
        <taxon>Pseudomonadota</taxon>
        <taxon>Gammaproteobacteria</taxon>
        <taxon>Aeromonadales</taxon>
        <taxon>Aeromonadaceae</taxon>
        <taxon>Aeromonas</taxon>
    </lineage>
</organism>
<name>A0A6M4NQH4_AERCA</name>
<keyword evidence="2" id="KW-0614">Plasmid</keyword>
<dbReference type="EMBL" id="BPNI01000004">
    <property type="protein sequence ID" value="GJA39607.1"/>
    <property type="molecule type" value="Genomic_DNA"/>
</dbReference>
<geneLocation type="plasmid" evidence="2">
    <name>p717068-IMP</name>
</geneLocation>
<reference evidence="1" key="2">
    <citation type="submission" date="2021-07" db="EMBL/GenBank/DDBJ databases">
        <title>Draft genome sequence of carbapenem-resistant Aeromonas spp. in Japan.</title>
        <authorList>
            <person name="Maehana S."/>
            <person name="Suzuki M."/>
            <person name="Kitasato H."/>
        </authorList>
    </citation>
    <scope>NUCLEOTIDE SEQUENCE</scope>
    <source>
        <strain evidence="1">KAM343</strain>
    </source>
</reference>
<proteinExistence type="predicted"/>
<accession>A0A6M4NQH4</accession>
<reference evidence="2" key="1">
    <citation type="submission" date="2019-10" db="EMBL/GenBank/DDBJ databases">
        <authorList>
            <person name="Zhou D."/>
            <person name="Cheng Q."/>
        </authorList>
    </citation>
    <scope>NUCLEOTIDE SEQUENCE</scope>
    <source>
        <strain evidence="2">1507-17068</strain>
        <plasmid evidence="2">p717068-IMP</plasmid>
    </source>
</reference>
<protein>
    <submittedName>
        <fullName evidence="2">Uncharacterized protein</fullName>
    </submittedName>
</protein>
<gene>
    <name evidence="1" type="ORF">KAM343_04030</name>
</gene>
<dbReference type="Proteomes" id="UP000886939">
    <property type="component" value="Unassembled WGS sequence"/>
</dbReference>
<dbReference type="AlphaFoldDB" id="A0A6M4NQH4"/>
<evidence type="ECO:0000313" key="2">
    <source>
        <dbReference type="EMBL" id="QJR99793.1"/>
    </source>
</evidence>
<sequence>MNNAGRTLDELLNSEEQEVELHQANASSEKLVSLNAQIPESIMRDLRLISAYTDTNIKDLIAKEIGRFTKRAKKKMIEQLNAG</sequence>